<evidence type="ECO:0000313" key="2">
    <source>
        <dbReference type="Proteomes" id="UP000006038"/>
    </source>
</evidence>
<protein>
    <submittedName>
        <fullName evidence="1">Uncharacterized protein</fullName>
    </submittedName>
</protein>
<evidence type="ECO:0000313" key="1">
    <source>
        <dbReference type="EnsemblPlants" id="OB04G14880.1"/>
    </source>
</evidence>
<reference evidence="1" key="1">
    <citation type="journal article" date="2013" name="Nat. Commun.">
        <title>Whole-genome sequencing of Oryza brachyantha reveals mechanisms underlying Oryza genome evolution.</title>
        <authorList>
            <person name="Chen J."/>
            <person name="Huang Q."/>
            <person name="Gao D."/>
            <person name="Wang J."/>
            <person name="Lang Y."/>
            <person name="Liu T."/>
            <person name="Li B."/>
            <person name="Bai Z."/>
            <person name="Luis Goicoechea J."/>
            <person name="Liang C."/>
            <person name="Chen C."/>
            <person name="Zhang W."/>
            <person name="Sun S."/>
            <person name="Liao Y."/>
            <person name="Zhang X."/>
            <person name="Yang L."/>
            <person name="Song C."/>
            <person name="Wang M."/>
            <person name="Shi J."/>
            <person name="Liu G."/>
            <person name="Liu J."/>
            <person name="Zhou H."/>
            <person name="Zhou W."/>
            <person name="Yu Q."/>
            <person name="An N."/>
            <person name="Chen Y."/>
            <person name="Cai Q."/>
            <person name="Wang B."/>
            <person name="Liu B."/>
            <person name="Min J."/>
            <person name="Huang Y."/>
            <person name="Wu H."/>
            <person name="Li Z."/>
            <person name="Zhang Y."/>
            <person name="Yin Y."/>
            <person name="Song W."/>
            <person name="Jiang J."/>
            <person name="Jackson S.A."/>
            <person name="Wing R.A."/>
            <person name="Wang J."/>
            <person name="Chen M."/>
        </authorList>
    </citation>
    <scope>NUCLEOTIDE SEQUENCE [LARGE SCALE GENOMIC DNA]</scope>
    <source>
        <strain evidence="1">cv. IRGC 101232</strain>
    </source>
</reference>
<sequence>MPLLHLSLVQKARCPPAAAIATCSPVIFPAVAVTDSPEDRPSRETLLAPRTEAGLAALVVALLPSASPVIAALGLQLTSAHSPTSRRCSPRPDLCLGRLAQRSHGSRCHPQIGLAPRADADDTLLKLDWGGADPI</sequence>
<proteinExistence type="predicted"/>
<organism evidence="1">
    <name type="scientific">Oryza brachyantha</name>
    <name type="common">malo sina</name>
    <dbReference type="NCBI Taxonomy" id="4533"/>
    <lineage>
        <taxon>Eukaryota</taxon>
        <taxon>Viridiplantae</taxon>
        <taxon>Streptophyta</taxon>
        <taxon>Embryophyta</taxon>
        <taxon>Tracheophyta</taxon>
        <taxon>Spermatophyta</taxon>
        <taxon>Magnoliopsida</taxon>
        <taxon>Liliopsida</taxon>
        <taxon>Poales</taxon>
        <taxon>Poaceae</taxon>
        <taxon>BOP clade</taxon>
        <taxon>Oryzoideae</taxon>
        <taxon>Oryzeae</taxon>
        <taxon>Oryzinae</taxon>
        <taxon>Oryza</taxon>
    </lineage>
</organism>
<dbReference type="Gramene" id="OB04G14880.1">
    <property type="protein sequence ID" value="OB04G14880.1"/>
    <property type="gene ID" value="OB04G14880"/>
</dbReference>
<dbReference type="Proteomes" id="UP000006038">
    <property type="component" value="Chromosome 4"/>
</dbReference>
<reference evidence="1" key="2">
    <citation type="submission" date="2013-04" db="UniProtKB">
        <authorList>
            <consortium name="EnsemblPlants"/>
        </authorList>
    </citation>
    <scope>IDENTIFICATION</scope>
</reference>
<name>J3LWG3_ORYBR</name>
<dbReference type="EnsemblPlants" id="OB04G14880.1">
    <property type="protein sequence ID" value="OB04G14880.1"/>
    <property type="gene ID" value="OB04G14880"/>
</dbReference>
<dbReference type="AlphaFoldDB" id="J3LWG3"/>
<accession>J3LWG3</accession>
<keyword evidence="2" id="KW-1185">Reference proteome</keyword>
<dbReference type="HOGENOM" id="CLU_1888940_0_0_1"/>